<evidence type="ECO:0000313" key="11">
    <source>
        <dbReference type="Proteomes" id="UP001176806"/>
    </source>
</evidence>
<proteinExistence type="inferred from homology"/>
<protein>
    <submittedName>
        <fullName evidence="10">TRIC cation channel family protein</fullName>
    </submittedName>
</protein>
<dbReference type="PANTHER" id="PTHR30506:SF3">
    <property type="entry name" value="UPF0126 INNER MEMBRANE PROTEIN YADS-RELATED"/>
    <property type="match status" value="1"/>
</dbReference>
<dbReference type="RefSeq" id="WP_303302086.1">
    <property type="nucleotide sequence ID" value="NZ_BAABDA010000018.1"/>
</dbReference>
<feature type="transmembrane region" description="Helical" evidence="7">
    <location>
        <begin position="350"/>
        <end position="372"/>
    </location>
</feature>
<evidence type="ECO:0000256" key="5">
    <source>
        <dbReference type="ARBA" id="ARBA00022989"/>
    </source>
</evidence>
<dbReference type="InterPro" id="IPR001638">
    <property type="entry name" value="Solute-binding_3/MltF_N"/>
</dbReference>
<comment type="similarity">
    <text evidence="2">Belongs to the UPF0126 family.</text>
</comment>
<keyword evidence="5 7" id="KW-1133">Transmembrane helix</keyword>
<dbReference type="Proteomes" id="UP001176806">
    <property type="component" value="Unassembled WGS sequence"/>
</dbReference>
<feature type="transmembrane region" description="Helical" evidence="7">
    <location>
        <begin position="317"/>
        <end position="338"/>
    </location>
</feature>
<name>A0ABT8WP47_9FLAO</name>
<comment type="caution">
    <text evidence="10">The sequence shown here is derived from an EMBL/GenBank/DDBJ whole genome shotgun (WGS) entry which is preliminary data.</text>
</comment>
<dbReference type="EMBL" id="JAUOEL010000004">
    <property type="protein sequence ID" value="MDO5974932.1"/>
    <property type="molecule type" value="Genomic_DNA"/>
</dbReference>
<keyword evidence="11" id="KW-1185">Reference proteome</keyword>
<dbReference type="Pfam" id="PF00497">
    <property type="entry name" value="SBP_bac_3"/>
    <property type="match status" value="1"/>
</dbReference>
<comment type="subcellular location">
    <subcellularLocation>
        <location evidence="1">Cell membrane</location>
        <topology evidence="1">Multi-pass membrane protein</topology>
    </subcellularLocation>
</comment>
<feature type="domain" description="Glycine transporter" evidence="9">
    <location>
        <begin position="293"/>
        <end position="365"/>
    </location>
</feature>
<reference evidence="10" key="1">
    <citation type="submission" date="2023-07" db="EMBL/GenBank/DDBJ databases">
        <title>Two novel species in the genus Flavivirga.</title>
        <authorList>
            <person name="Kwon K."/>
        </authorList>
    </citation>
    <scope>NUCLEOTIDE SEQUENCE</scope>
    <source>
        <strain evidence="10">KACC 14158</strain>
    </source>
</reference>
<sequence length="522" mass="59765">MKILKQILEVKQYSFLIVWLFVSVVQAQIKDTIQGAWYPWVPYQYINDQGTITGLDYALITHVFQKAEVKVNFDLKEEKTWEENQKDVLDGKKIVTGGAFWTEDRHEKYLISEPYRYEWNTLYILKDDRELSKISNIDALLHYVKKKKLKLGVVLGYRYTSPVVNNFVDTYGDKNEFIIKSINEEENFDQLINNKVNIIIADRITGAQIIWENREKWKIDVSEHILQLPKKPIHLLLHKGKDSLSIQRNKALMSRFNTSLKTSKKNGELNNLIANYLFPVLMNITVQTKWFQLIDYIGAVFFAITGFLLARESRFDIFGTIIMVALLTSGGGIMRDLLVSKTPSFLADTTYLYIILSVSLIGFLLLALHIFLIRKYRSYYLFINRYGMQSLFLKMFIEAIALGAYTIVGVGVAVEMNLKPLWLWGPCLGVLTSCGGGILASCLKNNKAVNSLKGGMDPEVSILGGIGFSLFLLWQINRLNPQEVFLGVLVTIIVMALVLYILFLLKVKSPVLKLDEDINPRK</sequence>
<dbReference type="InterPro" id="IPR005115">
    <property type="entry name" value="Gly_transporter"/>
</dbReference>
<dbReference type="Pfam" id="PF03458">
    <property type="entry name" value="Gly_transporter"/>
    <property type="match status" value="1"/>
</dbReference>
<gene>
    <name evidence="10" type="ORF">Q4Q40_12105</name>
</gene>
<dbReference type="SUPFAM" id="SSF53850">
    <property type="entry name" value="Periplasmic binding protein-like II"/>
    <property type="match status" value="1"/>
</dbReference>
<evidence type="ECO:0000256" key="7">
    <source>
        <dbReference type="SAM" id="Phobius"/>
    </source>
</evidence>
<evidence type="ECO:0000313" key="10">
    <source>
        <dbReference type="EMBL" id="MDO5974932.1"/>
    </source>
</evidence>
<evidence type="ECO:0000259" key="8">
    <source>
        <dbReference type="Pfam" id="PF00497"/>
    </source>
</evidence>
<keyword evidence="4 7" id="KW-0812">Transmembrane</keyword>
<feature type="transmembrane region" description="Helical" evidence="7">
    <location>
        <begin position="290"/>
        <end position="310"/>
    </location>
</feature>
<keyword evidence="6 7" id="KW-0472">Membrane</keyword>
<evidence type="ECO:0000259" key="9">
    <source>
        <dbReference type="Pfam" id="PF03458"/>
    </source>
</evidence>
<feature type="transmembrane region" description="Helical" evidence="7">
    <location>
        <begin position="420"/>
        <end position="440"/>
    </location>
</feature>
<feature type="transmembrane region" description="Helical" evidence="7">
    <location>
        <begin position="392"/>
        <end position="414"/>
    </location>
</feature>
<evidence type="ECO:0000256" key="2">
    <source>
        <dbReference type="ARBA" id="ARBA00008193"/>
    </source>
</evidence>
<evidence type="ECO:0000256" key="1">
    <source>
        <dbReference type="ARBA" id="ARBA00004651"/>
    </source>
</evidence>
<accession>A0ABT8WP47</accession>
<evidence type="ECO:0000256" key="6">
    <source>
        <dbReference type="ARBA" id="ARBA00023136"/>
    </source>
</evidence>
<dbReference type="PANTHER" id="PTHR30506">
    <property type="entry name" value="INNER MEMBRANE PROTEIN"/>
    <property type="match status" value="1"/>
</dbReference>
<keyword evidence="3" id="KW-1003">Cell membrane</keyword>
<feature type="domain" description="Solute-binding protein family 3/N-terminal" evidence="8">
    <location>
        <begin position="40"/>
        <end position="277"/>
    </location>
</feature>
<organism evidence="10 11">
    <name type="scientific">Flavivirga jejuensis</name>
    <dbReference type="NCBI Taxonomy" id="870487"/>
    <lineage>
        <taxon>Bacteria</taxon>
        <taxon>Pseudomonadati</taxon>
        <taxon>Bacteroidota</taxon>
        <taxon>Flavobacteriia</taxon>
        <taxon>Flavobacteriales</taxon>
        <taxon>Flavobacteriaceae</taxon>
        <taxon>Flavivirga</taxon>
    </lineage>
</organism>
<evidence type="ECO:0000256" key="4">
    <source>
        <dbReference type="ARBA" id="ARBA00022692"/>
    </source>
</evidence>
<evidence type="ECO:0000256" key="3">
    <source>
        <dbReference type="ARBA" id="ARBA00022475"/>
    </source>
</evidence>
<feature type="transmembrane region" description="Helical" evidence="7">
    <location>
        <begin position="484"/>
        <end position="505"/>
    </location>
</feature>
<dbReference type="Gene3D" id="3.40.190.10">
    <property type="entry name" value="Periplasmic binding protein-like II"/>
    <property type="match status" value="2"/>
</dbReference>